<accession>A0ACB8QB89</accession>
<name>A0ACB8QB89_9AGAM</name>
<evidence type="ECO:0000313" key="1">
    <source>
        <dbReference type="EMBL" id="KAI0028912.1"/>
    </source>
</evidence>
<reference evidence="1" key="1">
    <citation type="submission" date="2021-02" db="EMBL/GenBank/DDBJ databases">
        <authorList>
            <consortium name="DOE Joint Genome Institute"/>
            <person name="Ahrendt S."/>
            <person name="Looney B.P."/>
            <person name="Miyauchi S."/>
            <person name="Morin E."/>
            <person name="Drula E."/>
            <person name="Courty P.E."/>
            <person name="Chicoki N."/>
            <person name="Fauchery L."/>
            <person name="Kohler A."/>
            <person name="Kuo A."/>
            <person name="Labutti K."/>
            <person name="Pangilinan J."/>
            <person name="Lipzen A."/>
            <person name="Riley R."/>
            <person name="Andreopoulos W."/>
            <person name="He G."/>
            <person name="Johnson J."/>
            <person name="Barry K.W."/>
            <person name="Grigoriev I.V."/>
            <person name="Nagy L."/>
            <person name="Hibbett D."/>
            <person name="Henrissat B."/>
            <person name="Matheny P.B."/>
            <person name="Labbe J."/>
            <person name="Martin F."/>
        </authorList>
    </citation>
    <scope>NUCLEOTIDE SEQUENCE</scope>
    <source>
        <strain evidence="1">EC-137</strain>
    </source>
</reference>
<keyword evidence="2" id="KW-1185">Reference proteome</keyword>
<reference evidence="1" key="2">
    <citation type="journal article" date="2022" name="New Phytol.">
        <title>Evolutionary transition to the ectomycorrhizal habit in the genomes of a hyperdiverse lineage of mushroom-forming fungi.</title>
        <authorList>
            <person name="Looney B."/>
            <person name="Miyauchi S."/>
            <person name="Morin E."/>
            <person name="Drula E."/>
            <person name="Courty P.E."/>
            <person name="Kohler A."/>
            <person name="Kuo A."/>
            <person name="LaButti K."/>
            <person name="Pangilinan J."/>
            <person name="Lipzen A."/>
            <person name="Riley R."/>
            <person name="Andreopoulos W."/>
            <person name="He G."/>
            <person name="Johnson J."/>
            <person name="Nolan M."/>
            <person name="Tritt A."/>
            <person name="Barry K.W."/>
            <person name="Grigoriev I.V."/>
            <person name="Nagy L.G."/>
            <person name="Hibbett D."/>
            <person name="Henrissat B."/>
            <person name="Matheny P.B."/>
            <person name="Labbe J."/>
            <person name="Martin F.M."/>
        </authorList>
    </citation>
    <scope>NUCLEOTIDE SEQUENCE</scope>
    <source>
        <strain evidence="1">EC-137</strain>
    </source>
</reference>
<sequence length="376" mass="39700">MSARSSKSKKRARGNSVDGLVSGGAVPSSVSTGSADTLDGSQPIESADLPSSPALDEIALSGGTSAVAQEIAEVPGNSGSPDPPSSILPVDGSSSSGPGDAPENVSNAPIDVVDGAVSSEHLEVSGLLDLPSSLILKHADSLGDDTAGRIRSLAVHVDHEEAVYAPRTIPSGLEWNSSSLKNSKLVLPGKSTPVSLLIVGRVTWNGMIARSMSNGSPGVAYINIDPLVEGDLAKLRDLITRYSSNGSSADGMNSVRASRMMSYRERNNPDMQAETFGRVYDARDGKVDVEEMPCLDPSFVMQHDVVLIEVSLGRFRDPKSKDWNKYRLSLELDAVYVLAQAPQGASRGNTIICLTLFDRRLRDRPGPDHVEGLVVV</sequence>
<proteinExistence type="predicted"/>
<evidence type="ECO:0000313" key="2">
    <source>
        <dbReference type="Proteomes" id="UP000814128"/>
    </source>
</evidence>
<protein>
    <submittedName>
        <fullName evidence="1">Uncharacterized protein</fullName>
    </submittedName>
</protein>
<dbReference type="Proteomes" id="UP000814128">
    <property type="component" value="Unassembled WGS sequence"/>
</dbReference>
<gene>
    <name evidence="1" type="ORF">K488DRAFT_73390</name>
</gene>
<comment type="caution">
    <text evidence="1">The sequence shown here is derived from an EMBL/GenBank/DDBJ whole genome shotgun (WGS) entry which is preliminary data.</text>
</comment>
<dbReference type="EMBL" id="MU273713">
    <property type="protein sequence ID" value="KAI0028912.1"/>
    <property type="molecule type" value="Genomic_DNA"/>
</dbReference>
<organism evidence="1 2">
    <name type="scientific">Vararia minispora EC-137</name>
    <dbReference type="NCBI Taxonomy" id="1314806"/>
    <lineage>
        <taxon>Eukaryota</taxon>
        <taxon>Fungi</taxon>
        <taxon>Dikarya</taxon>
        <taxon>Basidiomycota</taxon>
        <taxon>Agaricomycotina</taxon>
        <taxon>Agaricomycetes</taxon>
        <taxon>Russulales</taxon>
        <taxon>Lachnocladiaceae</taxon>
        <taxon>Vararia</taxon>
    </lineage>
</organism>